<gene>
    <name evidence="6" type="ORF">A3F84_25020</name>
</gene>
<organism evidence="6 7">
    <name type="scientific">Handelsmanbacteria sp. (strain RIFCSPLOWO2_12_FULL_64_10)</name>
    <dbReference type="NCBI Taxonomy" id="1817868"/>
    <lineage>
        <taxon>Bacteria</taxon>
        <taxon>Candidatus Handelsmaniibacteriota</taxon>
    </lineage>
</organism>
<dbReference type="Proteomes" id="UP000178606">
    <property type="component" value="Unassembled WGS sequence"/>
</dbReference>
<evidence type="ECO:0000313" key="6">
    <source>
        <dbReference type="EMBL" id="OGG49336.1"/>
    </source>
</evidence>
<dbReference type="SUPFAM" id="SSF52540">
    <property type="entry name" value="P-loop containing nucleoside triphosphate hydrolases"/>
    <property type="match status" value="1"/>
</dbReference>
<evidence type="ECO:0000256" key="4">
    <source>
        <dbReference type="ARBA" id="ARBA00022840"/>
    </source>
</evidence>
<evidence type="ECO:0000313" key="7">
    <source>
        <dbReference type="Proteomes" id="UP000178606"/>
    </source>
</evidence>
<evidence type="ECO:0000256" key="2">
    <source>
        <dbReference type="ARBA" id="ARBA00022448"/>
    </source>
</evidence>
<comment type="caution">
    <text evidence="6">The sequence shown here is derived from an EMBL/GenBank/DDBJ whole genome shotgun (WGS) entry which is preliminary data.</text>
</comment>
<dbReference type="InterPro" id="IPR027417">
    <property type="entry name" value="P-loop_NTPase"/>
</dbReference>
<dbReference type="PANTHER" id="PTHR42711:SF5">
    <property type="entry name" value="ABC TRANSPORTER ATP-BINDING PROTEIN NATA"/>
    <property type="match status" value="1"/>
</dbReference>
<dbReference type="PANTHER" id="PTHR42711">
    <property type="entry name" value="ABC TRANSPORTER ATP-BINDING PROTEIN"/>
    <property type="match status" value="1"/>
</dbReference>
<dbReference type="GO" id="GO:0005524">
    <property type="term" value="F:ATP binding"/>
    <property type="evidence" value="ECO:0007669"/>
    <property type="project" value="UniProtKB-KW"/>
</dbReference>
<dbReference type="InterPro" id="IPR003439">
    <property type="entry name" value="ABC_transporter-like_ATP-bd"/>
</dbReference>
<evidence type="ECO:0000259" key="5">
    <source>
        <dbReference type="PROSITE" id="PS50893"/>
    </source>
</evidence>
<dbReference type="PROSITE" id="PS50893">
    <property type="entry name" value="ABC_TRANSPORTER_2"/>
    <property type="match status" value="1"/>
</dbReference>
<keyword evidence="2" id="KW-0813">Transport</keyword>
<name>A0A1F6CJB5_HANXR</name>
<comment type="similarity">
    <text evidence="1">Belongs to the ABC transporter superfamily.</text>
</comment>
<dbReference type="Pfam" id="PF00005">
    <property type="entry name" value="ABC_tran"/>
    <property type="match status" value="1"/>
</dbReference>
<keyword evidence="4" id="KW-0067">ATP-binding</keyword>
<dbReference type="Gene3D" id="3.40.50.300">
    <property type="entry name" value="P-loop containing nucleotide triphosphate hydrolases"/>
    <property type="match status" value="1"/>
</dbReference>
<feature type="domain" description="ABC transporter" evidence="5">
    <location>
        <begin position="8"/>
        <end position="238"/>
    </location>
</feature>
<dbReference type="InterPro" id="IPR003593">
    <property type="entry name" value="AAA+_ATPase"/>
</dbReference>
<protein>
    <recommendedName>
        <fullName evidence="5">ABC transporter domain-containing protein</fullName>
    </recommendedName>
</protein>
<keyword evidence="3" id="KW-0547">Nucleotide-binding</keyword>
<dbReference type="InterPro" id="IPR050763">
    <property type="entry name" value="ABC_transporter_ATP-binding"/>
</dbReference>
<sequence>MSDVTPVIEVEGLSRTYGERTALAGVSFAVKPGEVFGLLGPNGGGKTTLFRVLATLLPPSQGSARVFGMDAVRDADAIRRRIGVVFQEPALDRHLTVAENLRHQGHLYGLSGRRLRARMGEALSRLGLGERRDDLVSRLSGGLRRRADLARGALHGPDLLLLDEPSTGLDPAARRDFREELHRLREQDGVTILLTTHLMEEAEGCDRVAILDGGRLVALDSPEALRRSVGGEVIRVQAEAPGRFQQEVRERFGIETSVIDGAVRVACEGGQGVMIDLLRAFGEQIASITLSRPTLEDVFIAKTGHRFQEARES</sequence>
<dbReference type="AlphaFoldDB" id="A0A1F6CJB5"/>
<reference evidence="6 7" key="1">
    <citation type="journal article" date="2016" name="Nat. Commun.">
        <title>Thousands of microbial genomes shed light on interconnected biogeochemical processes in an aquifer system.</title>
        <authorList>
            <person name="Anantharaman K."/>
            <person name="Brown C.T."/>
            <person name="Hug L.A."/>
            <person name="Sharon I."/>
            <person name="Castelle C.J."/>
            <person name="Probst A.J."/>
            <person name="Thomas B.C."/>
            <person name="Singh A."/>
            <person name="Wilkins M.J."/>
            <person name="Karaoz U."/>
            <person name="Brodie E.L."/>
            <person name="Williams K.H."/>
            <person name="Hubbard S.S."/>
            <person name="Banfield J.F."/>
        </authorList>
    </citation>
    <scope>NUCLEOTIDE SEQUENCE [LARGE SCALE GENOMIC DNA]</scope>
    <source>
        <strain evidence="7">RIFCSPLOWO2_12_FULL_64_10</strain>
    </source>
</reference>
<dbReference type="EMBL" id="MFKF01000233">
    <property type="protein sequence ID" value="OGG49336.1"/>
    <property type="molecule type" value="Genomic_DNA"/>
</dbReference>
<proteinExistence type="inferred from homology"/>
<evidence type="ECO:0000256" key="1">
    <source>
        <dbReference type="ARBA" id="ARBA00005417"/>
    </source>
</evidence>
<dbReference type="SMART" id="SM00382">
    <property type="entry name" value="AAA"/>
    <property type="match status" value="1"/>
</dbReference>
<evidence type="ECO:0000256" key="3">
    <source>
        <dbReference type="ARBA" id="ARBA00022741"/>
    </source>
</evidence>
<dbReference type="GO" id="GO:0016887">
    <property type="term" value="F:ATP hydrolysis activity"/>
    <property type="evidence" value="ECO:0007669"/>
    <property type="project" value="InterPro"/>
</dbReference>
<accession>A0A1F6CJB5</accession>